<comment type="caution">
    <text evidence="8">The sequence shown here is derived from an EMBL/GenBank/DDBJ whole genome shotgun (WGS) entry which is preliminary data.</text>
</comment>
<comment type="similarity">
    <text evidence="1 7">Belongs to the DeoC/FbaB aldolase family. DeoC type 1 subfamily.</text>
</comment>
<dbReference type="Proteomes" id="UP000757890">
    <property type="component" value="Unassembled WGS sequence"/>
</dbReference>
<dbReference type="Pfam" id="PF01791">
    <property type="entry name" value="DeoC"/>
    <property type="match status" value="1"/>
</dbReference>
<feature type="active site" description="Proton donor/acceptor" evidence="7">
    <location>
        <position position="181"/>
    </location>
</feature>
<dbReference type="HAMAP" id="MF_00114">
    <property type="entry name" value="DeoC_type1"/>
    <property type="match status" value="1"/>
</dbReference>
<dbReference type="GO" id="GO:0006018">
    <property type="term" value="P:2-deoxyribose 1-phosphate catabolic process"/>
    <property type="evidence" value="ECO:0007669"/>
    <property type="project" value="UniProtKB-UniRule"/>
</dbReference>
<dbReference type="SMART" id="SM01133">
    <property type="entry name" value="DeoC"/>
    <property type="match status" value="1"/>
</dbReference>
<reference evidence="8" key="1">
    <citation type="submission" date="2020-04" db="EMBL/GenBank/DDBJ databases">
        <title>Deep metagenomics examines the oral microbiome during advanced dental caries in children, revealing novel taxa and co-occurrences with host molecules.</title>
        <authorList>
            <person name="Baker J.L."/>
            <person name="Morton J.T."/>
            <person name="Dinis M."/>
            <person name="Alvarez R."/>
            <person name="Tran N.C."/>
            <person name="Knight R."/>
            <person name="Edlund A."/>
        </authorList>
    </citation>
    <scope>NUCLEOTIDE SEQUENCE</scope>
    <source>
        <strain evidence="8">JCVI_32_bin.14</strain>
    </source>
</reference>
<evidence type="ECO:0000256" key="2">
    <source>
        <dbReference type="ARBA" id="ARBA00022490"/>
    </source>
</evidence>
<dbReference type="Gene3D" id="3.20.20.70">
    <property type="entry name" value="Aldolase class I"/>
    <property type="match status" value="1"/>
</dbReference>
<dbReference type="NCBIfam" id="TIGR00126">
    <property type="entry name" value="deoC"/>
    <property type="match status" value="1"/>
</dbReference>
<accession>A0A930BAY7</accession>
<evidence type="ECO:0000256" key="1">
    <source>
        <dbReference type="ARBA" id="ARBA00010936"/>
    </source>
</evidence>
<evidence type="ECO:0000256" key="5">
    <source>
        <dbReference type="ARBA" id="ARBA00048791"/>
    </source>
</evidence>
<dbReference type="InterPro" id="IPR028581">
    <property type="entry name" value="DeoC_typeI"/>
</dbReference>
<protein>
    <recommendedName>
        <fullName evidence="7">Deoxyribose-phosphate aldolase</fullName>
        <shortName evidence="7">DERA</shortName>
        <ecNumber evidence="7">4.1.2.4</ecNumber>
    </recommendedName>
    <alternativeName>
        <fullName evidence="7">2-deoxy-D-ribose 5-phosphate aldolase</fullName>
    </alternativeName>
    <alternativeName>
        <fullName evidence="7">Phosphodeoxyriboaldolase</fullName>
        <shortName evidence="7">Deoxyriboaldolase</shortName>
    </alternativeName>
</protein>
<keyword evidence="4 7" id="KW-0704">Schiff base</keyword>
<feature type="active site" description="Proton donor/acceptor" evidence="7">
    <location>
        <position position="90"/>
    </location>
</feature>
<dbReference type="InterPro" id="IPR013785">
    <property type="entry name" value="Aldolase_TIM"/>
</dbReference>
<feature type="active site" description="Schiff-base intermediate with acetaldehyde" evidence="7">
    <location>
        <position position="152"/>
    </location>
</feature>
<dbReference type="FunFam" id="3.20.20.70:FF:000044">
    <property type="entry name" value="Deoxyribose-phosphate aldolase"/>
    <property type="match status" value="1"/>
</dbReference>
<evidence type="ECO:0000256" key="7">
    <source>
        <dbReference type="HAMAP-Rule" id="MF_00114"/>
    </source>
</evidence>
<evidence type="ECO:0000256" key="3">
    <source>
        <dbReference type="ARBA" id="ARBA00023239"/>
    </source>
</evidence>
<comment type="subcellular location">
    <subcellularLocation>
        <location evidence="7">Cytoplasm</location>
    </subcellularLocation>
</comment>
<proteinExistence type="inferred from homology"/>
<dbReference type="AlphaFoldDB" id="A0A930BAY7"/>
<dbReference type="PIRSF" id="PIRSF001357">
    <property type="entry name" value="DeoC"/>
    <property type="match status" value="1"/>
</dbReference>
<dbReference type="InterPro" id="IPR011343">
    <property type="entry name" value="DeoC"/>
</dbReference>
<evidence type="ECO:0000256" key="4">
    <source>
        <dbReference type="ARBA" id="ARBA00023270"/>
    </source>
</evidence>
<gene>
    <name evidence="7 8" type="primary">deoC</name>
    <name evidence="8" type="ORF">HXL70_06145</name>
</gene>
<dbReference type="EC" id="4.1.2.4" evidence="7"/>
<comment type="catalytic activity">
    <reaction evidence="5 7">
        <text>2-deoxy-D-ribose 5-phosphate = D-glyceraldehyde 3-phosphate + acetaldehyde</text>
        <dbReference type="Rhea" id="RHEA:12821"/>
        <dbReference type="ChEBI" id="CHEBI:15343"/>
        <dbReference type="ChEBI" id="CHEBI:59776"/>
        <dbReference type="ChEBI" id="CHEBI:62877"/>
        <dbReference type="EC" id="4.1.2.4"/>
    </reaction>
</comment>
<dbReference type="PANTHER" id="PTHR10889:SF1">
    <property type="entry name" value="DEOXYRIBOSE-PHOSPHATE ALDOLASE"/>
    <property type="match status" value="1"/>
</dbReference>
<name>A0A930BAY7_9FIRM</name>
<comment type="function">
    <text evidence="6 7">Catalyzes a reversible aldol reaction between acetaldehyde and D-glyceraldehyde 3-phosphate to generate 2-deoxy-D-ribose 5-phosphate.</text>
</comment>
<organism evidence="8 9">
    <name type="scientific">Dialister invisus</name>
    <dbReference type="NCBI Taxonomy" id="218538"/>
    <lineage>
        <taxon>Bacteria</taxon>
        <taxon>Bacillati</taxon>
        <taxon>Bacillota</taxon>
        <taxon>Negativicutes</taxon>
        <taxon>Veillonellales</taxon>
        <taxon>Veillonellaceae</taxon>
        <taxon>Dialister</taxon>
    </lineage>
</organism>
<comment type="pathway">
    <text evidence="7">Carbohydrate degradation; 2-deoxy-D-ribose 1-phosphate degradation; D-glyceraldehyde 3-phosphate and acetaldehyde from 2-deoxy-alpha-D-ribose 1-phosphate: step 2/2.</text>
</comment>
<dbReference type="GO" id="GO:0005737">
    <property type="term" value="C:cytoplasm"/>
    <property type="evidence" value="ECO:0007669"/>
    <property type="project" value="UniProtKB-SubCell"/>
</dbReference>
<evidence type="ECO:0000313" key="9">
    <source>
        <dbReference type="Proteomes" id="UP000757890"/>
    </source>
</evidence>
<dbReference type="CDD" id="cd00959">
    <property type="entry name" value="DeoC"/>
    <property type="match status" value="1"/>
</dbReference>
<keyword evidence="2 7" id="KW-0963">Cytoplasm</keyword>
<dbReference type="SUPFAM" id="SSF51569">
    <property type="entry name" value="Aldolase"/>
    <property type="match status" value="1"/>
</dbReference>
<dbReference type="InterPro" id="IPR002915">
    <property type="entry name" value="DeoC/FbaB/LacD_aldolase"/>
</dbReference>
<dbReference type="GO" id="GO:0009264">
    <property type="term" value="P:deoxyribonucleotide catabolic process"/>
    <property type="evidence" value="ECO:0007669"/>
    <property type="project" value="UniProtKB-UniRule"/>
</dbReference>
<dbReference type="GO" id="GO:0016052">
    <property type="term" value="P:carbohydrate catabolic process"/>
    <property type="evidence" value="ECO:0007669"/>
    <property type="project" value="TreeGrafter"/>
</dbReference>
<evidence type="ECO:0000313" key="8">
    <source>
        <dbReference type="EMBL" id="MBF1129610.1"/>
    </source>
</evidence>
<dbReference type="PANTHER" id="PTHR10889">
    <property type="entry name" value="DEOXYRIBOSE-PHOSPHATE ALDOLASE"/>
    <property type="match status" value="1"/>
</dbReference>
<dbReference type="GO" id="GO:0004139">
    <property type="term" value="F:deoxyribose-phosphate aldolase activity"/>
    <property type="evidence" value="ECO:0007669"/>
    <property type="project" value="UniProtKB-UniRule"/>
</dbReference>
<evidence type="ECO:0000256" key="6">
    <source>
        <dbReference type="ARBA" id="ARBA00056337"/>
    </source>
</evidence>
<dbReference type="EMBL" id="JABZMK010000036">
    <property type="protein sequence ID" value="MBF1129610.1"/>
    <property type="molecule type" value="Genomic_DNA"/>
</dbReference>
<sequence>MKTEDILSHVDHTLLKAAASWEEIRKLCDEAMEYRTASVCVPSCYVKKIRENYPRLTICTVVGFPLGNGNSESKAAETIHALDDGADEIDMVINIGAVKNKNYDLVTEEIAVLKEIAGDKILKVIVETCYLTEEEKIRLCECVTKGGADYIKTSTGVGTAGASLADIALFRKHIGKNVKIKAAGGIRTREDMEAFLTAGADRIGASGAIRVLYGE</sequence>
<keyword evidence="3 7" id="KW-0456">Lyase</keyword>